<accession>A0A420YKI0</accession>
<comment type="caution">
    <text evidence="9">The sequence shown here is derived from an EMBL/GenBank/DDBJ whole genome shotgun (WGS) entry which is preliminary data.</text>
</comment>
<dbReference type="PROSITE" id="PS00062">
    <property type="entry name" value="ALDOKETO_REDUCTASE_2"/>
    <property type="match status" value="1"/>
</dbReference>
<dbReference type="GO" id="GO:0032866">
    <property type="term" value="F:D-xylose reductase (NADPH) activity"/>
    <property type="evidence" value="ECO:0007669"/>
    <property type="project" value="InterPro"/>
</dbReference>
<dbReference type="InterPro" id="IPR036812">
    <property type="entry name" value="NAD(P)_OxRdtase_dom_sf"/>
</dbReference>
<evidence type="ECO:0000256" key="4">
    <source>
        <dbReference type="ARBA" id="ARBA00022857"/>
    </source>
</evidence>
<dbReference type="InterPro" id="IPR020471">
    <property type="entry name" value="AKR"/>
</dbReference>
<dbReference type="InterPro" id="IPR044487">
    <property type="entry name" value="AKR2D"/>
</dbReference>
<dbReference type="OrthoDB" id="416253at2759"/>
<keyword evidence="3" id="KW-0859">Xylose metabolism</keyword>
<protein>
    <submittedName>
        <fullName evidence="9">NAD(P)H-dependent D-xylose reductase (XR)</fullName>
    </submittedName>
</protein>
<keyword evidence="6" id="KW-0520">NAD</keyword>
<evidence type="ECO:0000256" key="7">
    <source>
        <dbReference type="ARBA" id="ARBA00023277"/>
    </source>
</evidence>
<comment type="pathway">
    <text evidence="1">Carbohydrate metabolism; D-xylose degradation.</text>
</comment>
<dbReference type="PANTHER" id="PTHR11732">
    <property type="entry name" value="ALDO/KETO REDUCTASE"/>
    <property type="match status" value="1"/>
</dbReference>
<dbReference type="AlphaFoldDB" id="A0A420YKI0"/>
<dbReference type="UniPathway" id="UPA00810"/>
<evidence type="ECO:0000256" key="6">
    <source>
        <dbReference type="ARBA" id="ARBA00023027"/>
    </source>
</evidence>
<dbReference type="Gene3D" id="3.20.20.100">
    <property type="entry name" value="NADP-dependent oxidoreductase domain"/>
    <property type="match status" value="1"/>
</dbReference>
<evidence type="ECO:0000256" key="2">
    <source>
        <dbReference type="ARBA" id="ARBA00007905"/>
    </source>
</evidence>
<evidence type="ECO:0000259" key="8">
    <source>
        <dbReference type="Pfam" id="PF00248"/>
    </source>
</evidence>
<gene>
    <name evidence="9" type="primary">XYL1_2</name>
    <name evidence="9" type="ORF">DL546_008911</name>
</gene>
<evidence type="ECO:0000313" key="9">
    <source>
        <dbReference type="EMBL" id="RKU48361.1"/>
    </source>
</evidence>
<keyword evidence="5" id="KW-0560">Oxidoreductase</keyword>
<evidence type="ECO:0000256" key="5">
    <source>
        <dbReference type="ARBA" id="ARBA00023002"/>
    </source>
</evidence>
<dbReference type="InterPro" id="IPR018170">
    <property type="entry name" value="Aldo/ket_reductase_CS"/>
</dbReference>
<evidence type="ECO:0000256" key="1">
    <source>
        <dbReference type="ARBA" id="ARBA00004722"/>
    </source>
</evidence>
<feature type="domain" description="NADP-dependent oxidoreductase" evidence="8">
    <location>
        <begin position="78"/>
        <end position="362"/>
    </location>
</feature>
<evidence type="ECO:0000313" key="10">
    <source>
        <dbReference type="Proteomes" id="UP000275385"/>
    </source>
</evidence>
<sequence>MQIPNRTNLHVTNSPFCLYKYYRLPVPCSELWTLLLLAACFTHTSLPKIPHRYSYTTGKMVAIPNIKLSSGHDMPQVGFGLWKVDNDIAADTVYNAIKVGYRLFDGACDYGNEKECGEGVARAIKDGLVKREDLFIVSKLWNTFHDGDRVEPIVKKQLADWGLDYFDLYLIHFPVALEYVDPSVRYPPGWHYDGKSEIRPSKASTQETWTAMEKLVDAGLSKSIGISNFQAQLIYDLLRYARIKPATLQVEHHPYLVQNELLRLAKHEGIAVTAYSSFGPASFQEFNMEHAGKVQPLMEVDAVKSIAAKHGKTPSQVLLRWATQRGLAIIPKSTREEYMVSNLESVAFDLTEDEIKQISALDINTRFNQPANYFPTEYLWIFG</sequence>
<reference evidence="9 10" key="1">
    <citation type="submission" date="2018-08" db="EMBL/GenBank/DDBJ databases">
        <title>Draft genome of the lignicolous fungus Coniochaeta pulveracea.</title>
        <authorList>
            <person name="Borstlap C.J."/>
            <person name="De Witt R.N."/>
            <person name="Botha A."/>
            <person name="Volschenk H."/>
        </authorList>
    </citation>
    <scope>NUCLEOTIDE SEQUENCE [LARGE SCALE GENOMIC DNA]</scope>
    <source>
        <strain evidence="9 10">CAB683</strain>
    </source>
</reference>
<proteinExistence type="inferred from homology"/>
<organism evidence="9 10">
    <name type="scientific">Coniochaeta pulveracea</name>
    <dbReference type="NCBI Taxonomy" id="177199"/>
    <lineage>
        <taxon>Eukaryota</taxon>
        <taxon>Fungi</taxon>
        <taxon>Dikarya</taxon>
        <taxon>Ascomycota</taxon>
        <taxon>Pezizomycotina</taxon>
        <taxon>Sordariomycetes</taxon>
        <taxon>Sordariomycetidae</taxon>
        <taxon>Coniochaetales</taxon>
        <taxon>Coniochaetaceae</taxon>
        <taxon>Coniochaeta</taxon>
    </lineage>
</organism>
<keyword evidence="4" id="KW-0521">NADP</keyword>
<dbReference type="STRING" id="177199.A0A420YKI0"/>
<dbReference type="PRINTS" id="PR00069">
    <property type="entry name" value="ALDKETRDTASE"/>
</dbReference>
<keyword evidence="10" id="KW-1185">Reference proteome</keyword>
<dbReference type="CDD" id="cd19115">
    <property type="entry name" value="AKR_AKR2D1"/>
    <property type="match status" value="1"/>
</dbReference>
<evidence type="ECO:0000256" key="3">
    <source>
        <dbReference type="ARBA" id="ARBA00022629"/>
    </source>
</evidence>
<name>A0A420YKI0_9PEZI</name>
<dbReference type="GO" id="GO:0042843">
    <property type="term" value="P:D-xylose catabolic process"/>
    <property type="evidence" value="ECO:0007669"/>
    <property type="project" value="UniProtKB-UniPathway"/>
</dbReference>
<dbReference type="EMBL" id="QVQW01000005">
    <property type="protein sequence ID" value="RKU48361.1"/>
    <property type="molecule type" value="Genomic_DNA"/>
</dbReference>
<dbReference type="FunFam" id="3.20.20.100:FF:000007">
    <property type="entry name" value="NAD(P)H-dependent D-xylose reductase xyl1"/>
    <property type="match status" value="1"/>
</dbReference>
<dbReference type="PROSITE" id="PS00798">
    <property type="entry name" value="ALDOKETO_REDUCTASE_1"/>
    <property type="match status" value="1"/>
</dbReference>
<dbReference type="Pfam" id="PF00248">
    <property type="entry name" value="Aldo_ket_red"/>
    <property type="match status" value="1"/>
</dbReference>
<keyword evidence="7" id="KW-0119">Carbohydrate metabolism</keyword>
<comment type="similarity">
    <text evidence="2">Belongs to the aldo/keto reductase family.</text>
</comment>
<dbReference type="InterPro" id="IPR023210">
    <property type="entry name" value="NADP_OxRdtase_dom"/>
</dbReference>
<dbReference type="Proteomes" id="UP000275385">
    <property type="component" value="Unassembled WGS sequence"/>
</dbReference>
<dbReference type="SUPFAM" id="SSF51430">
    <property type="entry name" value="NAD(P)-linked oxidoreductase"/>
    <property type="match status" value="1"/>
</dbReference>